<feature type="domain" description="Methyltransferase type 11" evidence="1">
    <location>
        <begin position="108"/>
        <end position="203"/>
    </location>
</feature>
<reference evidence="3" key="1">
    <citation type="submission" date="2015-03" db="EMBL/GenBank/DDBJ databases">
        <authorList>
            <person name="Urmite Genomes"/>
        </authorList>
    </citation>
    <scope>NUCLEOTIDE SEQUENCE [LARGE SCALE GENOMIC DNA]</scope>
    <source>
        <strain evidence="3">CSUR P1344</strain>
    </source>
</reference>
<gene>
    <name evidence="2" type="ORF">BN000_00271</name>
</gene>
<dbReference type="CDD" id="cd02440">
    <property type="entry name" value="AdoMet_MTases"/>
    <property type="match status" value="1"/>
</dbReference>
<dbReference type="EMBL" id="CTEC01000001">
    <property type="protein sequence ID" value="CQD02520.1"/>
    <property type="molecule type" value="Genomic_DNA"/>
</dbReference>
<organism evidence="2 3">
    <name type="scientific">Mycobacterium europaeum</name>
    <dbReference type="NCBI Taxonomy" id="761804"/>
    <lineage>
        <taxon>Bacteria</taxon>
        <taxon>Bacillati</taxon>
        <taxon>Actinomycetota</taxon>
        <taxon>Actinomycetes</taxon>
        <taxon>Mycobacteriales</taxon>
        <taxon>Mycobacteriaceae</taxon>
        <taxon>Mycobacterium</taxon>
        <taxon>Mycobacterium simiae complex</taxon>
    </lineage>
</organism>
<dbReference type="Proteomes" id="UP000199601">
    <property type="component" value="Unassembled WGS sequence"/>
</dbReference>
<evidence type="ECO:0000259" key="1">
    <source>
        <dbReference type="Pfam" id="PF08241"/>
    </source>
</evidence>
<dbReference type="Pfam" id="PF08241">
    <property type="entry name" value="Methyltransf_11"/>
    <property type="match status" value="1"/>
</dbReference>
<name>A0A0U1CV42_9MYCO</name>
<dbReference type="GO" id="GO:0008757">
    <property type="term" value="F:S-adenosylmethionine-dependent methyltransferase activity"/>
    <property type="evidence" value="ECO:0007669"/>
    <property type="project" value="InterPro"/>
</dbReference>
<dbReference type="GO" id="GO:0032259">
    <property type="term" value="P:methylation"/>
    <property type="evidence" value="ECO:0007669"/>
    <property type="project" value="UniProtKB-KW"/>
</dbReference>
<keyword evidence="3" id="KW-1185">Reference proteome</keyword>
<keyword evidence="2" id="KW-0808">Transferase</keyword>
<dbReference type="AlphaFoldDB" id="A0A0U1CV42"/>
<dbReference type="PANTHER" id="PTHR43591">
    <property type="entry name" value="METHYLTRANSFERASE"/>
    <property type="match status" value="1"/>
</dbReference>
<protein>
    <submittedName>
        <fullName evidence="2">Methyltransferase</fullName>
    </submittedName>
</protein>
<dbReference type="SUPFAM" id="SSF53335">
    <property type="entry name" value="S-adenosyl-L-methionine-dependent methyltransferases"/>
    <property type="match status" value="1"/>
</dbReference>
<dbReference type="InterPro" id="IPR013216">
    <property type="entry name" value="Methyltransf_11"/>
</dbReference>
<sequence length="270" mass="28747">MGIHLRIIPTRARPNESDEMSQDAVELTRGLLTEPAAARHGFLDVLGESTSSPAPTVAQRAMNSPLVATVYERLWRPAAFYVASGVTTGAEQRRAASALRLSTAARLLDVACGPGNFTGSLAGQLPDGGLAVGFDISEPMLTRAVLDNSTPRTCYVRGDAGALPFADATFDAVCCFGALYLMPEPFRVAREMLRVLKPGGRIAVLTSYVPDMPGIRHAMTAGARVIGLSMFDRHAFVDLFSSAGLVDIEQQTQRALQFIAATKPAVRAQG</sequence>
<proteinExistence type="predicted"/>
<dbReference type="PANTHER" id="PTHR43591:SF24">
    <property type="entry name" value="2-METHOXY-6-POLYPRENYL-1,4-BENZOQUINOL METHYLASE, MITOCHONDRIAL"/>
    <property type="match status" value="1"/>
</dbReference>
<dbReference type="Gene3D" id="3.40.50.150">
    <property type="entry name" value="Vaccinia Virus protein VP39"/>
    <property type="match status" value="1"/>
</dbReference>
<dbReference type="InterPro" id="IPR029063">
    <property type="entry name" value="SAM-dependent_MTases_sf"/>
</dbReference>
<evidence type="ECO:0000313" key="2">
    <source>
        <dbReference type="EMBL" id="CQD02520.1"/>
    </source>
</evidence>
<accession>A0A0U1CV42</accession>
<evidence type="ECO:0000313" key="3">
    <source>
        <dbReference type="Proteomes" id="UP000199601"/>
    </source>
</evidence>
<keyword evidence="2" id="KW-0489">Methyltransferase</keyword>